<dbReference type="PROSITE" id="PS50893">
    <property type="entry name" value="ABC_TRANSPORTER_2"/>
    <property type="match status" value="1"/>
</dbReference>
<dbReference type="SUPFAM" id="SSF52540">
    <property type="entry name" value="P-loop containing nucleoside triphosphate hydrolases"/>
    <property type="match status" value="1"/>
</dbReference>
<dbReference type="GO" id="GO:0016887">
    <property type="term" value="F:ATP hydrolysis activity"/>
    <property type="evidence" value="ECO:0007669"/>
    <property type="project" value="InterPro"/>
</dbReference>
<name>A0AA90P072_9GAMM</name>
<dbReference type="SMART" id="SM00382">
    <property type="entry name" value="AAA"/>
    <property type="match status" value="1"/>
</dbReference>
<dbReference type="GO" id="GO:0005524">
    <property type="term" value="F:ATP binding"/>
    <property type="evidence" value="ECO:0007669"/>
    <property type="project" value="UniProtKB-KW"/>
</dbReference>
<protein>
    <submittedName>
        <fullName evidence="6">ABC transporter ATP-binding protein</fullName>
    </submittedName>
</protein>
<evidence type="ECO:0000256" key="1">
    <source>
        <dbReference type="ARBA" id="ARBA00005417"/>
    </source>
</evidence>
<organism evidence="6 7">
    <name type="scientific">Candidatus Endonucleibacter bathymodioli</name>
    <dbReference type="NCBI Taxonomy" id="539814"/>
    <lineage>
        <taxon>Bacteria</taxon>
        <taxon>Pseudomonadati</taxon>
        <taxon>Pseudomonadota</taxon>
        <taxon>Gammaproteobacteria</taxon>
        <taxon>Oceanospirillales</taxon>
        <taxon>Endozoicomonadaceae</taxon>
        <taxon>Candidatus Endonucleibacter</taxon>
    </lineage>
</organism>
<dbReference type="AlphaFoldDB" id="A0AA90P072"/>
<evidence type="ECO:0000313" key="7">
    <source>
        <dbReference type="Proteomes" id="UP001178148"/>
    </source>
</evidence>
<evidence type="ECO:0000256" key="2">
    <source>
        <dbReference type="ARBA" id="ARBA00022448"/>
    </source>
</evidence>
<comment type="similarity">
    <text evidence="1">Belongs to the ABC transporter superfamily.</text>
</comment>
<keyword evidence="3" id="KW-0547">Nucleotide-binding</keyword>
<sequence>MLDVLVKNASLSYGKQQIFRDLDFTLKGGSWTCLLGGSGIGKTSFLRFIAGLSNETGTFTTGSVTCQDGLTLKGRIAWMAQQDLLLPWYSVLNNITIGERLRTPFFKKARLRSNVKDRALDILERVGLQGKADALPQNLSGGQRQRAALARTLMENRPLVLMDEPFSRLDAITRLNLQDLAWELLINKTVLLITHDPLEALRLGHKIYHLRGSPVELTSGIEPPGQAPRSLTDPCLMQLQGQVLSLLRNEEPHLGCK</sequence>
<dbReference type="InterPro" id="IPR050166">
    <property type="entry name" value="ABC_transporter_ATP-bind"/>
</dbReference>
<evidence type="ECO:0000313" key="6">
    <source>
        <dbReference type="EMBL" id="MDP0589626.1"/>
    </source>
</evidence>
<comment type="caution">
    <text evidence="6">The sequence shown here is derived from an EMBL/GenBank/DDBJ whole genome shotgun (WGS) entry which is preliminary data.</text>
</comment>
<evidence type="ECO:0000256" key="3">
    <source>
        <dbReference type="ARBA" id="ARBA00022741"/>
    </source>
</evidence>
<dbReference type="PANTHER" id="PTHR42788:SF19">
    <property type="entry name" value="ALIPHATIC SULFONATES IMPORT ATP-BINDING PROTEIN SSUB 2"/>
    <property type="match status" value="1"/>
</dbReference>
<dbReference type="EMBL" id="JASXSV010000017">
    <property type="protein sequence ID" value="MDP0589626.1"/>
    <property type="molecule type" value="Genomic_DNA"/>
</dbReference>
<keyword evidence="2" id="KW-0813">Transport</keyword>
<dbReference type="InterPro" id="IPR017871">
    <property type="entry name" value="ABC_transporter-like_CS"/>
</dbReference>
<reference evidence="6 7" key="1">
    <citation type="journal article" date="2023" name="bioRxiv">
        <title>An intranuclear bacterial parasite of deep-sea mussels expresses apoptosis inhibitors acquired from its host.</title>
        <authorList>
            <person name="Gonzalez Porras M.A."/>
            <person name="Assie A."/>
            <person name="Tietjen M."/>
            <person name="Violette M."/>
            <person name="Kleiner M."/>
            <person name="Gruber-Vodicka H."/>
            <person name="Dubilier N."/>
            <person name="Leisch N."/>
        </authorList>
    </citation>
    <scope>NUCLEOTIDE SEQUENCE [LARGE SCALE GENOMIC DNA]</scope>
    <source>
        <strain evidence="6">IAP13</strain>
    </source>
</reference>
<dbReference type="Pfam" id="PF00005">
    <property type="entry name" value="ABC_tran"/>
    <property type="match status" value="1"/>
</dbReference>
<accession>A0AA90P072</accession>
<evidence type="ECO:0000259" key="5">
    <source>
        <dbReference type="PROSITE" id="PS50893"/>
    </source>
</evidence>
<dbReference type="InterPro" id="IPR027417">
    <property type="entry name" value="P-loop_NTPase"/>
</dbReference>
<dbReference type="Gene3D" id="3.40.50.300">
    <property type="entry name" value="P-loop containing nucleotide triphosphate hydrolases"/>
    <property type="match status" value="1"/>
</dbReference>
<dbReference type="InterPro" id="IPR003593">
    <property type="entry name" value="AAA+_ATPase"/>
</dbReference>
<proteinExistence type="inferred from homology"/>
<gene>
    <name evidence="6" type="ORF">QS748_10725</name>
</gene>
<dbReference type="InterPro" id="IPR003439">
    <property type="entry name" value="ABC_transporter-like_ATP-bd"/>
</dbReference>
<keyword evidence="7" id="KW-1185">Reference proteome</keyword>
<keyword evidence="4 6" id="KW-0067">ATP-binding</keyword>
<evidence type="ECO:0000256" key="4">
    <source>
        <dbReference type="ARBA" id="ARBA00022840"/>
    </source>
</evidence>
<feature type="domain" description="ABC transporter" evidence="5">
    <location>
        <begin position="4"/>
        <end position="237"/>
    </location>
</feature>
<dbReference type="Proteomes" id="UP001178148">
    <property type="component" value="Unassembled WGS sequence"/>
</dbReference>
<dbReference type="PANTHER" id="PTHR42788">
    <property type="entry name" value="TAURINE IMPORT ATP-BINDING PROTEIN-RELATED"/>
    <property type="match status" value="1"/>
</dbReference>
<dbReference type="PROSITE" id="PS00211">
    <property type="entry name" value="ABC_TRANSPORTER_1"/>
    <property type="match status" value="1"/>
</dbReference>